<dbReference type="Pfam" id="PF02566">
    <property type="entry name" value="OsmC"/>
    <property type="match status" value="1"/>
</dbReference>
<name>A0A074RYW0_9AGAM</name>
<dbReference type="InterPro" id="IPR015946">
    <property type="entry name" value="KH_dom-like_a/b"/>
</dbReference>
<dbReference type="HOGENOM" id="CLU_2980363_0_0_1"/>
<dbReference type="SUPFAM" id="SSF82784">
    <property type="entry name" value="OsmC-like"/>
    <property type="match status" value="1"/>
</dbReference>
<comment type="caution">
    <text evidence="3">The sequence shown here is derived from an EMBL/GenBank/DDBJ whole genome shotgun (WGS) entry which is preliminary data.</text>
</comment>
<dbReference type="PANTHER" id="PTHR33797">
    <property type="entry name" value="ORGANIC HYDROPEROXIDE RESISTANCE PROTEIN-LIKE"/>
    <property type="match status" value="1"/>
</dbReference>
<organism evidence="3 4">
    <name type="scientific">Rhizoctonia solani 123E</name>
    <dbReference type="NCBI Taxonomy" id="1423351"/>
    <lineage>
        <taxon>Eukaryota</taxon>
        <taxon>Fungi</taxon>
        <taxon>Dikarya</taxon>
        <taxon>Basidiomycota</taxon>
        <taxon>Agaricomycotina</taxon>
        <taxon>Agaricomycetes</taxon>
        <taxon>Cantharellales</taxon>
        <taxon>Ceratobasidiaceae</taxon>
        <taxon>Rhizoctonia</taxon>
    </lineage>
</organism>
<keyword evidence="2" id="KW-1133">Transmembrane helix</keyword>
<protein>
    <submittedName>
        <fullName evidence="3">Organic hydroperoxide resistance protein ohrB, OsmC family protein</fullName>
    </submittedName>
</protein>
<evidence type="ECO:0000256" key="1">
    <source>
        <dbReference type="ARBA" id="ARBA00007378"/>
    </source>
</evidence>
<comment type="similarity">
    <text evidence="1">Belongs to the OsmC/Ohr family.</text>
</comment>
<keyword evidence="2" id="KW-0812">Transmembrane</keyword>
<evidence type="ECO:0000256" key="2">
    <source>
        <dbReference type="SAM" id="Phobius"/>
    </source>
</evidence>
<dbReference type="InterPro" id="IPR019953">
    <property type="entry name" value="OHR"/>
</dbReference>
<sequence length="58" mass="6045">MGGSGDGENPDQLLALGYASCFLGALQLVAKNRNVQLSNDVKVQAAVSFGGFKFRGNI</sequence>
<keyword evidence="2" id="KW-0472">Membrane</keyword>
<evidence type="ECO:0000313" key="4">
    <source>
        <dbReference type="Proteomes" id="UP000027456"/>
    </source>
</evidence>
<accession>A0A074RYW0</accession>
<dbReference type="InterPro" id="IPR003718">
    <property type="entry name" value="OsmC/Ohr_fam"/>
</dbReference>
<dbReference type="OrthoDB" id="60422at2759"/>
<reference evidence="3 4" key="1">
    <citation type="submission" date="2013-12" db="EMBL/GenBank/DDBJ databases">
        <authorList>
            <person name="Cubeta M."/>
            <person name="Pakala S."/>
            <person name="Fedorova N."/>
            <person name="Thomas E."/>
            <person name="Dean R."/>
            <person name="Jabaji S."/>
            <person name="Neate S."/>
            <person name="Toda T."/>
            <person name="Tavantzis S."/>
            <person name="Vilgalys R."/>
            <person name="Bharathan N."/>
            <person name="Pakala S."/>
            <person name="Losada L.S."/>
            <person name="Zafar N."/>
            <person name="Nierman W."/>
        </authorList>
    </citation>
    <scope>NUCLEOTIDE SEQUENCE [LARGE SCALE GENOMIC DNA]</scope>
    <source>
        <strain evidence="3 4">123E</strain>
    </source>
</reference>
<dbReference type="Gene3D" id="3.30.300.20">
    <property type="match status" value="1"/>
</dbReference>
<dbReference type="PANTHER" id="PTHR33797:SF2">
    <property type="entry name" value="ORGANIC HYDROPEROXIDE RESISTANCE PROTEIN-LIKE"/>
    <property type="match status" value="1"/>
</dbReference>
<feature type="transmembrane region" description="Helical" evidence="2">
    <location>
        <begin position="12"/>
        <end position="30"/>
    </location>
</feature>
<keyword evidence="4" id="KW-1185">Reference proteome</keyword>
<dbReference type="InterPro" id="IPR036102">
    <property type="entry name" value="OsmC/Ohrsf"/>
</dbReference>
<gene>
    <name evidence="3" type="ORF">V565_049120</name>
</gene>
<dbReference type="EMBL" id="AZST01000119">
    <property type="protein sequence ID" value="KEP52184.1"/>
    <property type="molecule type" value="Genomic_DNA"/>
</dbReference>
<dbReference type="Proteomes" id="UP000027456">
    <property type="component" value="Unassembled WGS sequence"/>
</dbReference>
<proteinExistence type="inferred from homology"/>
<dbReference type="AlphaFoldDB" id="A0A074RYW0"/>
<evidence type="ECO:0000313" key="3">
    <source>
        <dbReference type="EMBL" id="KEP52184.1"/>
    </source>
</evidence>
<dbReference type="GO" id="GO:0006979">
    <property type="term" value="P:response to oxidative stress"/>
    <property type="evidence" value="ECO:0007669"/>
    <property type="project" value="InterPro"/>
</dbReference>